<keyword evidence="4" id="KW-0807">Transducer</keyword>
<evidence type="ECO:0000256" key="5">
    <source>
        <dbReference type="PROSITE-ProRule" id="PRU00221"/>
    </source>
</evidence>
<dbReference type="Gene3D" id="2.130.10.10">
    <property type="entry name" value="YVTN repeat-like/Quinoprotein amine dehydrogenase"/>
    <property type="match status" value="1"/>
</dbReference>
<dbReference type="AlphaFoldDB" id="A0A423TVS2"/>
<evidence type="ECO:0000313" key="7">
    <source>
        <dbReference type="EMBL" id="ROT80559.1"/>
    </source>
</evidence>
<feature type="repeat" description="WD" evidence="5">
    <location>
        <begin position="328"/>
        <end position="369"/>
    </location>
</feature>
<feature type="repeat" description="WD" evidence="5">
    <location>
        <begin position="371"/>
        <end position="412"/>
    </location>
</feature>
<dbReference type="SMART" id="SM00320">
    <property type="entry name" value="WD40"/>
    <property type="match status" value="5"/>
</dbReference>
<name>A0A423TVS2_PENVA</name>
<dbReference type="Pfam" id="PF25391">
    <property type="entry name" value="WD40_Gbeta"/>
    <property type="match status" value="1"/>
</dbReference>
<dbReference type="SUPFAM" id="SSF50978">
    <property type="entry name" value="WD40 repeat-like"/>
    <property type="match status" value="1"/>
</dbReference>
<evidence type="ECO:0000256" key="1">
    <source>
        <dbReference type="ARBA" id="ARBA00009768"/>
    </source>
</evidence>
<dbReference type="OrthoDB" id="10255630at2759"/>
<evidence type="ECO:0000256" key="3">
    <source>
        <dbReference type="ARBA" id="ARBA00022737"/>
    </source>
</evidence>
<dbReference type="InterPro" id="IPR016346">
    <property type="entry name" value="G-protein_beta_1-5"/>
</dbReference>
<dbReference type="PROSITE" id="PS50082">
    <property type="entry name" value="WD_REPEATS_2"/>
    <property type="match status" value="5"/>
</dbReference>
<evidence type="ECO:0000256" key="6">
    <source>
        <dbReference type="SAM" id="MobiDB-lite"/>
    </source>
</evidence>
<feature type="repeat" description="WD" evidence="5">
    <location>
        <begin position="428"/>
        <end position="447"/>
    </location>
</feature>
<comment type="caution">
    <text evidence="7">The sequence shown here is derived from an EMBL/GenBank/DDBJ whole genome shotgun (WGS) entry which is preliminary data.</text>
</comment>
<accession>A0A423TVS2</accession>
<feature type="compositionally biased region" description="Pro residues" evidence="6">
    <location>
        <begin position="113"/>
        <end position="123"/>
    </location>
</feature>
<dbReference type="STRING" id="6689.A0A423TVS2"/>
<feature type="repeat" description="WD" evidence="5">
    <location>
        <begin position="269"/>
        <end position="310"/>
    </location>
</feature>
<dbReference type="PROSITE" id="PS00678">
    <property type="entry name" value="WD_REPEATS_1"/>
    <property type="match status" value="2"/>
</dbReference>
<evidence type="ECO:0000256" key="2">
    <source>
        <dbReference type="ARBA" id="ARBA00022574"/>
    </source>
</evidence>
<dbReference type="InterPro" id="IPR036322">
    <property type="entry name" value="WD40_repeat_dom_sf"/>
</dbReference>
<dbReference type="PROSITE" id="PS50294">
    <property type="entry name" value="WD_REPEATS_REGION"/>
    <property type="match status" value="4"/>
</dbReference>
<keyword evidence="2 5" id="KW-0853">WD repeat</keyword>
<evidence type="ECO:0000313" key="8">
    <source>
        <dbReference type="Proteomes" id="UP000283509"/>
    </source>
</evidence>
<dbReference type="Pfam" id="PF00400">
    <property type="entry name" value="WD40"/>
    <property type="match status" value="1"/>
</dbReference>
<comment type="similarity">
    <text evidence="1">Belongs to the WD repeat G protein beta family.</text>
</comment>
<dbReference type="Proteomes" id="UP000283509">
    <property type="component" value="Unassembled WGS sequence"/>
</dbReference>
<dbReference type="InterPro" id="IPR019775">
    <property type="entry name" value="WD40_repeat_CS"/>
</dbReference>
<dbReference type="PANTHER" id="PTHR19850">
    <property type="entry name" value="GUANINE NUCLEOTIDE-BINDING PROTEIN BETA G PROTEIN BETA"/>
    <property type="match status" value="1"/>
</dbReference>
<keyword evidence="3" id="KW-0677">Repeat</keyword>
<feature type="compositionally biased region" description="Polar residues" evidence="6">
    <location>
        <begin position="147"/>
        <end position="178"/>
    </location>
</feature>
<dbReference type="GO" id="GO:0007165">
    <property type="term" value="P:signal transduction"/>
    <property type="evidence" value="ECO:0007669"/>
    <property type="project" value="UniProtKB-KW"/>
</dbReference>
<dbReference type="InterPro" id="IPR001680">
    <property type="entry name" value="WD40_rpt"/>
</dbReference>
<dbReference type="InterPro" id="IPR020472">
    <property type="entry name" value="WD40_PAC1"/>
</dbReference>
<dbReference type="InterPro" id="IPR015943">
    <property type="entry name" value="WD40/YVTN_repeat-like_dom_sf"/>
</dbReference>
<dbReference type="EMBL" id="QCYY01001108">
    <property type="protein sequence ID" value="ROT80559.1"/>
    <property type="molecule type" value="Genomic_DNA"/>
</dbReference>
<organism evidence="7 8">
    <name type="scientific">Penaeus vannamei</name>
    <name type="common">Whiteleg shrimp</name>
    <name type="synonym">Litopenaeus vannamei</name>
    <dbReference type="NCBI Taxonomy" id="6689"/>
    <lineage>
        <taxon>Eukaryota</taxon>
        <taxon>Metazoa</taxon>
        <taxon>Ecdysozoa</taxon>
        <taxon>Arthropoda</taxon>
        <taxon>Crustacea</taxon>
        <taxon>Multicrustacea</taxon>
        <taxon>Malacostraca</taxon>
        <taxon>Eumalacostraca</taxon>
        <taxon>Eucarida</taxon>
        <taxon>Decapoda</taxon>
        <taxon>Dendrobranchiata</taxon>
        <taxon>Penaeoidea</taxon>
        <taxon>Penaeidae</taxon>
        <taxon>Penaeus</taxon>
    </lineage>
</organism>
<protein>
    <submittedName>
        <fullName evidence="7">Putative guanine nucleotide-binding protein subunit beta-2</fullName>
    </submittedName>
</protein>
<dbReference type="PRINTS" id="PR00319">
    <property type="entry name" value="GPROTEINB"/>
</dbReference>
<gene>
    <name evidence="7" type="ORF">C7M84_000692</name>
</gene>
<proteinExistence type="inferred from homology"/>
<reference evidence="7 8" key="2">
    <citation type="submission" date="2019-01" db="EMBL/GenBank/DDBJ databases">
        <title>The decoding of complex shrimp genome reveals the adaptation for benthos swimmer, frequently molting mechanism and breeding impact on genome.</title>
        <authorList>
            <person name="Sun Y."/>
            <person name="Gao Y."/>
            <person name="Yu Y."/>
        </authorList>
    </citation>
    <scope>NUCLEOTIDE SEQUENCE [LARGE SCALE GENOMIC DNA]</scope>
    <source>
        <tissue evidence="7">Muscle</tissue>
    </source>
</reference>
<keyword evidence="8" id="KW-1185">Reference proteome</keyword>
<feature type="repeat" description="WD" evidence="5">
    <location>
        <begin position="457"/>
        <end position="490"/>
    </location>
</feature>
<feature type="compositionally biased region" description="Polar residues" evidence="6">
    <location>
        <begin position="196"/>
        <end position="211"/>
    </location>
</feature>
<feature type="region of interest" description="Disordered" evidence="6">
    <location>
        <begin position="109"/>
        <end position="248"/>
    </location>
</feature>
<sequence>MGAEKSVTLRHLAAVSATTDPRVALRPRVAPSLETSRIGVGQNPGGRRPNQITGSLTTGSLAPFAGNGFRATSTEGEAHALGPGRCWRINGIAFRPRRAPCVVLSADVRSSSLPPPMNDVPLPPKKHKPKPFFAPFQKKKDLALSGPQRSQTPTPSLKPQSQPFLPSPQKANPFNPTLSPAHRKPQSQPFLRPTERTFSGPQKAPISTLSSAHRKPQSQPFLRPTESPNLNPFFGPQEDQKSKADTGMSGACGDLGEAPKMRAQCKRMCKGHINKVNSVHFSGDSRHLVSGSLDGKLIIWDIFTGNKTQIIPLRIHWDVKTGKKVHEYFGHSGDVATMSLSSDHSVFATGSVDRTIKVWDLRDPKTCKQTFWGHTSDVNSVYMHPSNMAIASGSEDKTARLWDLRSDQQVCEYKPPTANSGFTCCGMSKSGRYIICGSDDNTIHVWDSMKGTHAGSLQGHENRITSLAVAESGIAFATSSWDMSVRVWAL</sequence>
<evidence type="ECO:0000256" key="4">
    <source>
        <dbReference type="ARBA" id="ARBA00023224"/>
    </source>
</evidence>
<dbReference type="CDD" id="cd00200">
    <property type="entry name" value="WD40"/>
    <property type="match status" value="1"/>
</dbReference>
<dbReference type="InterPro" id="IPR001632">
    <property type="entry name" value="WD40_G-protein_beta-like"/>
</dbReference>
<reference evidence="7 8" key="1">
    <citation type="submission" date="2018-04" db="EMBL/GenBank/DDBJ databases">
        <authorList>
            <person name="Zhang X."/>
            <person name="Yuan J."/>
            <person name="Li F."/>
            <person name="Xiang J."/>
        </authorList>
    </citation>
    <scope>NUCLEOTIDE SEQUENCE [LARGE SCALE GENOMIC DNA]</scope>
    <source>
        <tissue evidence="7">Muscle</tissue>
    </source>
</reference>
<dbReference type="PRINTS" id="PR00320">
    <property type="entry name" value="GPROTEINBRPT"/>
</dbReference>